<comment type="similarity">
    <text evidence="1">Belongs to the peptidase S1 family.</text>
</comment>
<feature type="repeat" description="ANK" evidence="3">
    <location>
        <begin position="469"/>
        <end position="501"/>
    </location>
</feature>
<feature type="domain" description="Peptidase S1" evidence="6">
    <location>
        <begin position="82"/>
        <end position="331"/>
    </location>
</feature>
<keyword evidence="8" id="KW-1185">Reference proteome</keyword>
<evidence type="ECO:0000313" key="8">
    <source>
        <dbReference type="Proteomes" id="UP000708148"/>
    </source>
</evidence>
<feature type="compositionally biased region" description="Low complexity" evidence="4">
    <location>
        <begin position="375"/>
        <end position="389"/>
    </location>
</feature>
<keyword evidence="3" id="KW-0040">ANK repeat</keyword>
<dbReference type="Gene3D" id="2.40.10.10">
    <property type="entry name" value="Trypsin-like serine proteases"/>
    <property type="match status" value="1"/>
</dbReference>
<reference evidence="7" key="1">
    <citation type="submission" date="2020-12" db="EMBL/GenBank/DDBJ databases">
        <authorList>
            <person name="Iha C."/>
        </authorList>
    </citation>
    <scope>NUCLEOTIDE SEQUENCE</scope>
</reference>
<dbReference type="PROSITE" id="PS50297">
    <property type="entry name" value="ANK_REP_REGION"/>
    <property type="match status" value="3"/>
</dbReference>
<accession>A0A8S1IJR1</accession>
<dbReference type="GO" id="GO:0004252">
    <property type="term" value="F:serine-type endopeptidase activity"/>
    <property type="evidence" value="ECO:0007669"/>
    <property type="project" value="InterPro"/>
</dbReference>
<dbReference type="AlphaFoldDB" id="A0A8S1IJR1"/>
<feature type="repeat" description="ANK" evidence="3">
    <location>
        <begin position="502"/>
        <end position="534"/>
    </location>
</feature>
<protein>
    <recommendedName>
        <fullName evidence="6">Peptidase S1 domain-containing protein</fullName>
    </recommendedName>
</protein>
<dbReference type="InterPro" id="IPR018114">
    <property type="entry name" value="TRYPSIN_HIS"/>
</dbReference>
<dbReference type="EMBL" id="CAJHUC010000280">
    <property type="protein sequence ID" value="CAD7694877.1"/>
    <property type="molecule type" value="Genomic_DNA"/>
</dbReference>
<dbReference type="Pfam" id="PF12796">
    <property type="entry name" value="Ank_2"/>
    <property type="match status" value="1"/>
</dbReference>
<feature type="compositionally biased region" description="Pro residues" evidence="4">
    <location>
        <begin position="342"/>
        <end position="351"/>
    </location>
</feature>
<sequence length="646" mass="68281">MGPSRRALVFLALSSMTCALVSSIEDEVLDMSQTVASASAMRMVVKSDFSASDVPVAGIQNLDRRRLQDEGLKHVKDAEATIAGGRRAACGRFPYMVSLRDSNNLHVCGGVLVHRQWIVTAAHCVDPRDPSSAGATPIVVIGACKLDDRENENGDVEASVAKGSFIHEGWSGDVRDGSDIAAVQLSVESDHTPIALPASNDELHGGQRVVAIGWGILSNGSKPTDLQQTTNIEYLRNGACRSSDIWGDIIQDSMICAFSVLDQEACKGDSGGPLIRPFSRGGDLSMGQPSLDIAVGITSFREIDSKCGTSDLPNVFTRMSSFRDWIDEKISGSEMNSQTPAPVFPANPPLQPASTMPSPTPPTPTPRAALPPEPSSSADPPASAPSLDSGRPLLRSPAEQEELDVSLWNASRDGNVIAVEEAINEGANMEVRVGRSGYTPLIVASVRGHLVIVNVLLLAGAEKDGRSRFGETAIYTVSASGPTDVALALIEAGVDVDIAESGGWTPLNIAVKAGRAPIARALIKANADPNKGNWRGDTPLHMVSFSSVGPEDPIFIARDLLDAGSNLEARDNLGWTPLMWASHFGHAGILQLLLDEGANPDVRGNEGRTVDGIICACQDDIPGAYNCIRGPCKEPGVVEEIKDILG</sequence>
<dbReference type="PROSITE" id="PS50240">
    <property type="entry name" value="TRYPSIN_DOM"/>
    <property type="match status" value="1"/>
</dbReference>
<evidence type="ECO:0000256" key="3">
    <source>
        <dbReference type="PROSITE-ProRule" id="PRU00023"/>
    </source>
</evidence>
<keyword evidence="5" id="KW-0732">Signal</keyword>
<feature type="compositionally biased region" description="Pro residues" evidence="4">
    <location>
        <begin position="358"/>
        <end position="374"/>
    </location>
</feature>
<dbReference type="SMART" id="SM00248">
    <property type="entry name" value="ANK"/>
    <property type="match status" value="6"/>
</dbReference>
<comment type="caution">
    <text evidence="7">The sequence shown here is derived from an EMBL/GenBank/DDBJ whole genome shotgun (WGS) entry which is preliminary data.</text>
</comment>
<dbReference type="PANTHER" id="PTHR24276">
    <property type="entry name" value="POLYSERASE-RELATED"/>
    <property type="match status" value="1"/>
</dbReference>
<keyword evidence="2" id="KW-1015">Disulfide bond</keyword>
<dbReference type="CDD" id="cd00190">
    <property type="entry name" value="Tryp_SPc"/>
    <property type="match status" value="1"/>
</dbReference>
<evidence type="ECO:0000256" key="5">
    <source>
        <dbReference type="SAM" id="SignalP"/>
    </source>
</evidence>
<dbReference type="InterPro" id="IPR009003">
    <property type="entry name" value="Peptidase_S1_PA"/>
</dbReference>
<dbReference type="InterPro" id="IPR043504">
    <property type="entry name" value="Peptidase_S1_PA_chymotrypsin"/>
</dbReference>
<name>A0A8S1IJR1_9CHLO</name>
<feature type="repeat" description="ANK" evidence="3">
    <location>
        <begin position="573"/>
        <end position="605"/>
    </location>
</feature>
<feature type="region of interest" description="Disordered" evidence="4">
    <location>
        <begin position="333"/>
        <end position="398"/>
    </location>
</feature>
<gene>
    <name evidence="7" type="ORF">OSTQU699_LOCUS237</name>
</gene>
<evidence type="ECO:0000256" key="1">
    <source>
        <dbReference type="ARBA" id="ARBA00007664"/>
    </source>
</evidence>
<evidence type="ECO:0000259" key="6">
    <source>
        <dbReference type="PROSITE" id="PS50240"/>
    </source>
</evidence>
<feature type="repeat" description="ANK" evidence="3">
    <location>
        <begin position="436"/>
        <end position="468"/>
    </location>
</feature>
<feature type="signal peptide" evidence="5">
    <location>
        <begin position="1"/>
        <end position="23"/>
    </location>
</feature>
<dbReference type="PROSITE" id="PS00134">
    <property type="entry name" value="TRYPSIN_HIS"/>
    <property type="match status" value="1"/>
</dbReference>
<proteinExistence type="inferred from homology"/>
<dbReference type="InterPro" id="IPR001314">
    <property type="entry name" value="Peptidase_S1A"/>
</dbReference>
<dbReference type="InterPro" id="IPR050430">
    <property type="entry name" value="Peptidase_S1"/>
</dbReference>
<dbReference type="PRINTS" id="PR00722">
    <property type="entry name" value="CHYMOTRYPSIN"/>
</dbReference>
<organism evidence="7 8">
    <name type="scientific">Ostreobium quekettii</name>
    <dbReference type="NCBI Taxonomy" id="121088"/>
    <lineage>
        <taxon>Eukaryota</taxon>
        <taxon>Viridiplantae</taxon>
        <taxon>Chlorophyta</taxon>
        <taxon>core chlorophytes</taxon>
        <taxon>Ulvophyceae</taxon>
        <taxon>TCBD clade</taxon>
        <taxon>Bryopsidales</taxon>
        <taxon>Ostreobineae</taxon>
        <taxon>Ostreobiaceae</taxon>
        <taxon>Ostreobium</taxon>
    </lineage>
</organism>
<feature type="repeat" description="ANK" evidence="3">
    <location>
        <begin position="535"/>
        <end position="572"/>
    </location>
</feature>
<evidence type="ECO:0000256" key="2">
    <source>
        <dbReference type="ARBA" id="ARBA00023157"/>
    </source>
</evidence>
<dbReference type="OrthoDB" id="545555at2759"/>
<evidence type="ECO:0000256" key="4">
    <source>
        <dbReference type="SAM" id="MobiDB-lite"/>
    </source>
</evidence>
<dbReference type="GO" id="GO:0006508">
    <property type="term" value="P:proteolysis"/>
    <property type="evidence" value="ECO:0007669"/>
    <property type="project" value="InterPro"/>
</dbReference>
<dbReference type="SMART" id="SM00020">
    <property type="entry name" value="Tryp_SPc"/>
    <property type="match status" value="1"/>
</dbReference>
<dbReference type="Proteomes" id="UP000708148">
    <property type="component" value="Unassembled WGS sequence"/>
</dbReference>
<dbReference type="PANTHER" id="PTHR24276:SF98">
    <property type="entry name" value="FI18310P1-RELATED"/>
    <property type="match status" value="1"/>
</dbReference>
<feature type="chain" id="PRO_5035924799" description="Peptidase S1 domain-containing protein" evidence="5">
    <location>
        <begin position="24"/>
        <end position="646"/>
    </location>
</feature>
<evidence type="ECO:0000313" key="7">
    <source>
        <dbReference type="EMBL" id="CAD7694877.1"/>
    </source>
</evidence>
<dbReference type="SUPFAM" id="SSF50494">
    <property type="entry name" value="Trypsin-like serine proteases"/>
    <property type="match status" value="1"/>
</dbReference>
<dbReference type="Pfam" id="PF00089">
    <property type="entry name" value="Trypsin"/>
    <property type="match status" value="1"/>
</dbReference>
<dbReference type="PROSITE" id="PS50088">
    <property type="entry name" value="ANK_REPEAT"/>
    <property type="match status" value="5"/>
</dbReference>
<dbReference type="InterPro" id="IPR036770">
    <property type="entry name" value="Ankyrin_rpt-contain_sf"/>
</dbReference>
<dbReference type="Gene3D" id="1.25.40.20">
    <property type="entry name" value="Ankyrin repeat-containing domain"/>
    <property type="match status" value="2"/>
</dbReference>
<dbReference type="InterPro" id="IPR001254">
    <property type="entry name" value="Trypsin_dom"/>
</dbReference>
<dbReference type="SUPFAM" id="SSF48403">
    <property type="entry name" value="Ankyrin repeat"/>
    <property type="match status" value="1"/>
</dbReference>
<dbReference type="InterPro" id="IPR002110">
    <property type="entry name" value="Ankyrin_rpt"/>
</dbReference>
<dbReference type="Pfam" id="PF00023">
    <property type="entry name" value="Ank"/>
    <property type="match status" value="1"/>
</dbReference>